<dbReference type="RefSeq" id="WP_216324829.1">
    <property type="nucleotide sequence ID" value="NZ_JAHKRT010000005.1"/>
</dbReference>
<feature type="transmembrane region" description="Helical" evidence="1">
    <location>
        <begin position="45"/>
        <end position="62"/>
    </location>
</feature>
<keyword evidence="1" id="KW-0472">Membrane</keyword>
<dbReference type="InterPro" id="IPR024199">
    <property type="entry name" value="Uncharacterised_DsbB"/>
</dbReference>
<dbReference type="Pfam" id="PF02600">
    <property type="entry name" value="DsbB"/>
    <property type="match status" value="1"/>
</dbReference>
<feature type="transmembrane region" description="Helical" evidence="1">
    <location>
        <begin position="129"/>
        <end position="155"/>
    </location>
</feature>
<keyword evidence="1" id="KW-1133">Transmembrane helix</keyword>
<evidence type="ECO:0000256" key="1">
    <source>
        <dbReference type="SAM" id="Phobius"/>
    </source>
</evidence>
<reference evidence="2 3" key="1">
    <citation type="submission" date="2021-06" db="EMBL/GenBank/DDBJ databases">
        <title>Sphingomonas sp. XMGL2, whole genome shotgun sequencing project.</title>
        <authorList>
            <person name="Zhao G."/>
            <person name="Shen L."/>
        </authorList>
    </citation>
    <scope>NUCLEOTIDE SEQUENCE [LARGE SCALE GENOMIC DNA]</scope>
    <source>
        <strain evidence="2 3">XMGL2</strain>
    </source>
</reference>
<accession>A0ABS6BMS0</accession>
<feature type="transmembrane region" description="Helical" evidence="1">
    <location>
        <begin position="69"/>
        <end position="89"/>
    </location>
</feature>
<comment type="caution">
    <text evidence="2">The sequence shown here is derived from an EMBL/GenBank/DDBJ whole genome shotgun (WGS) entry which is preliminary data.</text>
</comment>
<dbReference type="InterPro" id="IPR003752">
    <property type="entry name" value="DiS_bond_form_DsbB/BdbC"/>
</dbReference>
<protein>
    <submittedName>
        <fullName evidence="2">Disulfide bond formation protein B</fullName>
    </submittedName>
</protein>
<evidence type="ECO:0000313" key="2">
    <source>
        <dbReference type="EMBL" id="MBU3078505.1"/>
    </source>
</evidence>
<keyword evidence="3" id="KW-1185">Reference proteome</keyword>
<dbReference type="EMBL" id="JAHKRT010000005">
    <property type="protein sequence ID" value="MBU3078505.1"/>
    <property type="molecule type" value="Genomic_DNA"/>
</dbReference>
<organism evidence="2 3">
    <name type="scientific">Sphingomonas quercus</name>
    <dbReference type="NCBI Taxonomy" id="2842451"/>
    <lineage>
        <taxon>Bacteria</taxon>
        <taxon>Pseudomonadati</taxon>
        <taxon>Pseudomonadota</taxon>
        <taxon>Alphaproteobacteria</taxon>
        <taxon>Sphingomonadales</taxon>
        <taxon>Sphingomonadaceae</taxon>
        <taxon>Sphingomonas</taxon>
    </lineage>
</organism>
<sequence>MARSRTLAAARLLAFLVPAALLAGAWGSQLIGGLYPCEMCHWQRWPHYAALVVAGFGFLAPLRHSRGPVALAALLILASGLIGVFHAGVEYHWWQGFTQCSVSAVGGSSADILKDIMSTPLIRCDAAQWTLFGVSLAGFNAIISIAAALGIFTLLRKVGR</sequence>
<dbReference type="PIRSF" id="PIRSF033913">
    <property type="entry name" value="S-S_format_DsbB"/>
    <property type="match status" value="1"/>
</dbReference>
<dbReference type="Proteomes" id="UP000776276">
    <property type="component" value="Unassembled WGS sequence"/>
</dbReference>
<keyword evidence="1" id="KW-0812">Transmembrane</keyword>
<gene>
    <name evidence="2" type="ORF">KOF26_11550</name>
</gene>
<evidence type="ECO:0000313" key="3">
    <source>
        <dbReference type="Proteomes" id="UP000776276"/>
    </source>
</evidence>
<name>A0ABS6BMS0_9SPHN</name>
<proteinExistence type="predicted"/>